<protein>
    <recommendedName>
        <fullName evidence="4">C2H2-type domain-containing protein</fullName>
    </recommendedName>
</protein>
<dbReference type="GO" id="GO:0045664">
    <property type="term" value="P:regulation of neuron differentiation"/>
    <property type="evidence" value="ECO:0007669"/>
    <property type="project" value="TreeGrafter"/>
</dbReference>
<accession>A0AA88YG65</accession>
<comment type="caution">
    <text evidence="2">The sequence shown here is derived from an EMBL/GenBank/DDBJ whole genome shotgun (WGS) entry which is preliminary data.</text>
</comment>
<sequence>MIAKAQKAHGAQGLEKEFDPDDSLDGKLVINDGENAMADSENSMDLGQDGMTEKETDLSKHSGRKRIRTKHFDYVDSNPVIKQRKVTTGAVTTNPKSPKNKVLTHRKYHSKIENINSQGFEKYGTTEKCSVGGCQYEMKQTHYHCTKPGCHYAVLGPAQMASHNIKHANDTL</sequence>
<proteinExistence type="predicted"/>
<evidence type="ECO:0000256" key="1">
    <source>
        <dbReference type="SAM" id="MobiDB-lite"/>
    </source>
</evidence>
<dbReference type="GO" id="GO:0045944">
    <property type="term" value="P:positive regulation of transcription by RNA polymerase II"/>
    <property type="evidence" value="ECO:0007669"/>
    <property type="project" value="TreeGrafter"/>
</dbReference>
<dbReference type="PANTHER" id="PTHR12451">
    <property type="entry name" value="TRANSCRIPTION FACTOR CASTOR PROTEIN MING -RELATED"/>
    <property type="match status" value="1"/>
</dbReference>
<dbReference type="GO" id="GO:0000981">
    <property type="term" value="F:DNA-binding transcription factor activity, RNA polymerase II-specific"/>
    <property type="evidence" value="ECO:0007669"/>
    <property type="project" value="TreeGrafter"/>
</dbReference>
<gene>
    <name evidence="2" type="ORF">FSP39_011216</name>
</gene>
<organism evidence="2 3">
    <name type="scientific">Pinctada imbricata</name>
    <name type="common">Atlantic pearl-oyster</name>
    <name type="synonym">Pinctada martensii</name>
    <dbReference type="NCBI Taxonomy" id="66713"/>
    <lineage>
        <taxon>Eukaryota</taxon>
        <taxon>Metazoa</taxon>
        <taxon>Spiralia</taxon>
        <taxon>Lophotrochozoa</taxon>
        <taxon>Mollusca</taxon>
        <taxon>Bivalvia</taxon>
        <taxon>Autobranchia</taxon>
        <taxon>Pteriomorphia</taxon>
        <taxon>Pterioida</taxon>
        <taxon>Pterioidea</taxon>
        <taxon>Pteriidae</taxon>
        <taxon>Pinctada</taxon>
    </lineage>
</organism>
<dbReference type="InterPro" id="IPR040373">
    <property type="entry name" value="CASZ1"/>
</dbReference>
<dbReference type="Proteomes" id="UP001186944">
    <property type="component" value="Unassembled WGS sequence"/>
</dbReference>
<keyword evidence="3" id="KW-1185">Reference proteome</keyword>
<dbReference type="GO" id="GO:0000977">
    <property type="term" value="F:RNA polymerase II transcription regulatory region sequence-specific DNA binding"/>
    <property type="evidence" value="ECO:0007669"/>
    <property type="project" value="TreeGrafter"/>
</dbReference>
<evidence type="ECO:0000313" key="2">
    <source>
        <dbReference type="EMBL" id="KAK3104831.1"/>
    </source>
</evidence>
<dbReference type="EMBL" id="VSWD01000004">
    <property type="protein sequence ID" value="KAK3104831.1"/>
    <property type="molecule type" value="Genomic_DNA"/>
</dbReference>
<dbReference type="PANTHER" id="PTHR12451:SF0">
    <property type="entry name" value="ZINC FINGER PROTEIN CASTOR HOMOLOG 1"/>
    <property type="match status" value="1"/>
</dbReference>
<dbReference type="AlphaFoldDB" id="A0AA88YG65"/>
<feature type="compositionally biased region" description="Basic and acidic residues" evidence="1">
    <location>
        <begin position="51"/>
        <end position="60"/>
    </location>
</feature>
<feature type="region of interest" description="Disordered" evidence="1">
    <location>
        <begin position="1"/>
        <end position="65"/>
    </location>
</feature>
<evidence type="ECO:0008006" key="4">
    <source>
        <dbReference type="Google" id="ProtNLM"/>
    </source>
</evidence>
<evidence type="ECO:0000313" key="3">
    <source>
        <dbReference type="Proteomes" id="UP001186944"/>
    </source>
</evidence>
<dbReference type="GO" id="GO:0005634">
    <property type="term" value="C:nucleus"/>
    <property type="evidence" value="ECO:0007669"/>
    <property type="project" value="TreeGrafter"/>
</dbReference>
<reference evidence="2" key="1">
    <citation type="submission" date="2019-08" db="EMBL/GenBank/DDBJ databases">
        <title>The improved chromosome-level genome for the pearl oyster Pinctada fucata martensii using PacBio sequencing and Hi-C.</title>
        <authorList>
            <person name="Zheng Z."/>
        </authorList>
    </citation>
    <scope>NUCLEOTIDE SEQUENCE</scope>
    <source>
        <strain evidence="2">ZZ-2019</strain>
        <tissue evidence="2">Adductor muscle</tissue>
    </source>
</reference>
<name>A0AA88YG65_PINIB</name>